<dbReference type="Gene3D" id="3.10.100.10">
    <property type="entry name" value="Mannose-Binding Protein A, subunit A"/>
    <property type="match status" value="1"/>
</dbReference>
<dbReference type="CDD" id="cd03593">
    <property type="entry name" value="CLECT_NK_receptors_like"/>
    <property type="match status" value="1"/>
</dbReference>
<dbReference type="OrthoDB" id="8398926at2759"/>
<evidence type="ECO:0000256" key="1">
    <source>
        <dbReference type="ARBA" id="ARBA00004401"/>
    </source>
</evidence>
<proteinExistence type="predicted"/>
<dbReference type="Ensembl" id="ENSECRT00000019080.1">
    <property type="protein sequence ID" value="ENSECRP00000018702.1"/>
    <property type="gene ID" value="ENSECRG00000012505.1"/>
</dbReference>
<dbReference type="InterPro" id="IPR033992">
    <property type="entry name" value="NKR-like_CTLD"/>
</dbReference>
<evidence type="ECO:0000256" key="2">
    <source>
        <dbReference type="ARBA" id="ARBA00022734"/>
    </source>
</evidence>
<dbReference type="PANTHER" id="PTHR45710:SF26">
    <property type="entry name" value="RH26557P"/>
    <property type="match status" value="1"/>
</dbReference>
<comment type="subcellular location">
    <subcellularLocation>
        <location evidence="1">Cell membrane</location>
        <topology evidence="1">Single-pass type II membrane protein</topology>
    </subcellularLocation>
</comment>
<dbReference type="AlphaFoldDB" id="A0A8C4SJU5"/>
<dbReference type="Ensembl" id="ENSECRT00000019091.1">
    <property type="protein sequence ID" value="ENSECRP00000018712.1"/>
    <property type="gene ID" value="ENSECRG00000012505.1"/>
</dbReference>
<evidence type="ECO:0000313" key="4">
    <source>
        <dbReference type="Ensembl" id="ENSECRP00000018712.1"/>
    </source>
</evidence>
<dbReference type="InterPro" id="IPR016186">
    <property type="entry name" value="C-type_lectin-like/link_sf"/>
</dbReference>
<dbReference type="Proteomes" id="UP000694620">
    <property type="component" value="Chromosome 12"/>
</dbReference>
<protein>
    <submittedName>
        <fullName evidence="4">Killer cell lectin-like receptor subfamily G member 1</fullName>
    </submittedName>
</protein>
<name>A0A8C4SJU5_ERPCA</name>
<dbReference type="Pfam" id="PF00059">
    <property type="entry name" value="Lectin_C"/>
    <property type="match status" value="1"/>
</dbReference>
<sequence>MQRRMKQAPRSCHHAAKGTTRLVTFLVATAICLLVALSSAVKVIFLMGTSSRRCPEKWMQFKESCFYLSTNRSTWEASKEKCVSQGGHLAMLQDEEEMDFLIPHCRIYSAFWIGLNRKNGEQWKWINGQPFNHADWVSNNTEGNCVCVAKDSLEKHQCNQELYWVCKTCVRPS</sequence>
<gene>
    <name evidence="4" type="primary">LOC114663226</name>
</gene>
<evidence type="ECO:0000313" key="5">
    <source>
        <dbReference type="Proteomes" id="UP000694620"/>
    </source>
</evidence>
<dbReference type="InterPro" id="IPR001304">
    <property type="entry name" value="C-type_lectin-like"/>
</dbReference>
<dbReference type="SMART" id="SM00034">
    <property type="entry name" value="CLECT"/>
    <property type="match status" value="1"/>
</dbReference>
<keyword evidence="5" id="KW-1185">Reference proteome</keyword>
<dbReference type="GeneID" id="114663226"/>
<evidence type="ECO:0000259" key="3">
    <source>
        <dbReference type="PROSITE" id="PS50041"/>
    </source>
</evidence>
<dbReference type="InterPro" id="IPR050828">
    <property type="entry name" value="C-type_lectin/matrix_domain"/>
</dbReference>
<reference evidence="4" key="1">
    <citation type="submission" date="2021-06" db="EMBL/GenBank/DDBJ databases">
        <authorList>
            <consortium name="Wellcome Sanger Institute Data Sharing"/>
        </authorList>
    </citation>
    <scope>NUCLEOTIDE SEQUENCE [LARGE SCALE GENOMIC DNA]</scope>
</reference>
<dbReference type="GO" id="GO:0030246">
    <property type="term" value="F:carbohydrate binding"/>
    <property type="evidence" value="ECO:0007669"/>
    <property type="project" value="UniProtKB-KW"/>
</dbReference>
<dbReference type="InterPro" id="IPR016187">
    <property type="entry name" value="CTDL_fold"/>
</dbReference>
<accession>A0A8C4SJU5</accession>
<dbReference type="PANTHER" id="PTHR45710">
    <property type="entry name" value="C-TYPE LECTIN DOMAIN-CONTAINING PROTEIN 180"/>
    <property type="match status" value="1"/>
</dbReference>
<dbReference type="PROSITE" id="PS50041">
    <property type="entry name" value="C_TYPE_LECTIN_2"/>
    <property type="match status" value="1"/>
</dbReference>
<feature type="domain" description="C-type lectin" evidence="3">
    <location>
        <begin position="61"/>
        <end position="167"/>
    </location>
</feature>
<dbReference type="GeneTree" id="ENSGT00940000155319"/>
<dbReference type="RefSeq" id="XP_028672811.1">
    <property type="nucleotide sequence ID" value="XM_028816978.2"/>
</dbReference>
<dbReference type="GO" id="GO:0005886">
    <property type="term" value="C:plasma membrane"/>
    <property type="evidence" value="ECO:0007669"/>
    <property type="project" value="UniProtKB-SubCell"/>
</dbReference>
<dbReference type="SUPFAM" id="SSF56436">
    <property type="entry name" value="C-type lectin-like"/>
    <property type="match status" value="1"/>
</dbReference>
<reference evidence="4" key="2">
    <citation type="submission" date="2025-05" db="UniProtKB">
        <authorList>
            <consortium name="Ensembl"/>
        </authorList>
    </citation>
    <scope>IDENTIFICATION</scope>
</reference>
<organism evidence="4 5">
    <name type="scientific">Erpetoichthys calabaricus</name>
    <name type="common">Rope fish</name>
    <name type="synonym">Calamoichthys calabaricus</name>
    <dbReference type="NCBI Taxonomy" id="27687"/>
    <lineage>
        <taxon>Eukaryota</taxon>
        <taxon>Metazoa</taxon>
        <taxon>Chordata</taxon>
        <taxon>Craniata</taxon>
        <taxon>Vertebrata</taxon>
        <taxon>Euteleostomi</taxon>
        <taxon>Actinopterygii</taxon>
        <taxon>Polypteriformes</taxon>
        <taxon>Polypteridae</taxon>
        <taxon>Erpetoichthys</taxon>
    </lineage>
</organism>
<keyword evidence="2" id="KW-0430">Lectin</keyword>